<gene>
    <name evidence="4" type="ORF">CK203_102126</name>
</gene>
<dbReference type="Proteomes" id="UP000288805">
    <property type="component" value="Unassembled WGS sequence"/>
</dbReference>
<feature type="signal peptide" evidence="2">
    <location>
        <begin position="1"/>
        <end position="17"/>
    </location>
</feature>
<organism evidence="4 5">
    <name type="scientific">Vitis vinifera</name>
    <name type="common">Grape</name>
    <dbReference type="NCBI Taxonomy" id="29760"/>
    <lineage>
        <taxon>Eukaryota</taxon>
        <taxon>Viridiplantae</taxon>
        <taxon>Streptophyta</taxon>
        <taxon>Embryophyta</taxon>
        <taxon>Tracheophyta</taxon>
        <taxon>Spermatophyta</taxon>
        <taxon>Magnoliopsida</taxon>
        <taxon>eudicotyledons</taxon>
        <taxon>Gunneridae</taxon>
        <taxon>Pentapetalae</taxon>
        <taxon>rosids</taxon>
        <taxon>Vitales</taxon>
        <taxon>Vitaceae</taxon>
        <taxon>Viteae</taxon>
        <taxon>Vitis</taxon>
    </lineage>
</organism>
<dbReference type="PANTHER" id="PTHR33159">
    <property type="entry name" value="RPM1-INTERACTING PROTEIN 4 (RIN4) FAMILY PROTEIN"/>
    <property type="match status" value="1"/>
</dbReference>
<feature type="domain" description="RIN4 pathogenic type III effector avirulence factor Avr cleavage site" evidence="3">
    <location>
        <begin position="33"/>
        <end position="57"/>
    </location>
</feature>
<dbReference type="InterPro" id="IPR008700">
    <property type="entry name" value="TypeIII_avirulence_cleave"/>
</dbReference>
<feature type="chain" id="PRO_5019447362" description="RIN4 pathogenic type III effector avirulence factor Avr cleavage site domain-containing protein" evidence="2">
    <location>
        <begin position="18"/>
        <end position="115"/>
    </location>
</feature>
<evidence type="ECO:0000256" key="1">
    <source>
        <dbReference type="SAM" id="MobiDB-lite"/>
    </source>
</evidence>
<name>A0A438CRB3_VITVI</name>
<accession>A0A438CRB3</accession>
<comment type="caution">
    <text evidence="4">The sequence shown here is derived from an EMBL/GenBank/DDBJ whole genome shotgun (WGS) entry which is preliminary data.</text>
</comment>
<dbReference type="InterPro" id="IPR040387">
    <property type="entry name" value="RIN4/NOI4"/>
</dbReference>
<evidence type="ECO:0000313" key="5">
    <source>
        <dbReference type="Proteomes" id="UP000288805"/>
    </source>
</evidence>
<keyword evidence="2" id="KW-0732">Signal</keyword>
<dbReference type="PANTHER" id="PTHR33159:SF72">
    <property type="entry name" value="RPM1-INTERACTING PROTEIN 4 (RIN4) FAMILY PROTEIN"/>
    <property type="match status" value="1"/>
</dbReference>
<reference evidence="4 5" key="1">
    <citation type="journal article" date="2018" name="PLoS Genet.">
        <title>Population sequencing reveals clonal diversity and ancestral inbreeding in the grapevine cultivar Chardonnay.</title>
        <authorList>
            <person name="Roach M.J."/>
            <person name="Johnson D.L."/>
            <person name="Bohlmann J."/>
            <person name="van Vuuren H.J."/>
            <person name="Jones S.J."/>
            <person name="Pretorius I.S."/>
            <person name="Schmidt S.A."/>
            <person name="Borneman A.R."/>
        </authorList>
    </citation>
    <scope>NUCLEOTIDE SEQUENCE [LARGE SCALE GENOMIC DNA]</scope>
    <source>
        <strain evidence="5">cv. Chardonnay</strain>
        <tissue evidence="4">Leaf</tissue>
    </source>
</reference>
<evidence type="ECO:0000259" key="3">
    <source>
        <dbReference type="Pfam" id="PF05627"/>
    </source>
</evidence>
<protein>
    <recommendedName>
        <fullName evidence="3">RIN4 pathogenic type III effector avirulence factor Avr cleavage site domain-containing protein</fullName>
    </recommendedName>
</protein>
<feature type="region of interest" description="Disordered" evidence="1">
    <location>
        <begin position="57"/>
        <end position="78"/>
    </location>
</feature>
<dbReference type="EMBL" id="QGNW01002069">
    <property type="protein sequence ID" value="RVW25689.1"/>
    <property type="molecule type" value="Genomic_DNA"/>
</dbReference>
<sequence>MVYVLIVFFLHPTQVLAFGLTAGQGSAFAQIWEWDVNNPASAEGFTVIFSKARDEKKTNGAAAGGGGAQNIDNHKQDPNFPDTPLVFTILILESSKRGGSAVFETLAQFQDRQML</sequence>
<evidence type="ECO:0000313" key="4">
    <source>
        <dbReference type="EMBL" id="RVW25689.1"/>
    </source>
</evidence>
<dbReference type="AlphaFoldDB" id="A0A438CRB3"/>
<dbReference type="Pfam" id="PF05627">
    <property type="entry name" value="AvrRpt-cleavage"/>
    <property type="match status" value="1"/>
</dbReference>
<evidence type="ECO:0000256" key="2">
    <source>
        <dbReference type="SAM" id="SignalP"/>
    </source>
</evidence>
<proteinExistence type="predicted"/>